<protein>
    <recommendedName>
        <fullName evidence="1">Tc1-like transposase DDE domain-containing protein</fullName>
    </recommendedName>
</protein>
<dbReference type="Proteomes" id="UP000603453">
    <property type="component" value="Unassembled WGS sequence"/>
</dbReference>
<dbReference type="PANTHER" id="PTHR46564:SF1">
    <property type="entry name" value="TRANSPOSASE"/>
    <property type="match status" value="1"/>
</dbReference>
<dbReference type="NCBIfam" id="NF033545">
    <property type="entry name" value="transpos_IS630"/>
    <property type="match status" value="1"/>
</dbReference>
<name>A0A8H7RJP5_9FUNG</name>
<keyword evidence="3" id="KW-1185">Reference proteome</keyword>
<evidence type="ECO:0000313" key="3">
    <source>
        <dbReference type="Proteomes" id="UP000603453"/>
    </source>
</evidence>
<dbReference type="InterPro" id="IPR047655">
    <property type="entry name" value="Transpos_IS630-like"/>
</dbReference>
<dbReference type="Pfam" id="PF13358">
    <property type="entry name" value="DDE_3"/>
    <property type="match status" value="1"/>
</dbReference>
<evidence type="ECO:0000259" key="1">
    <source>
        <dbReference type="Pfam" id="PF13358"/>
    </source>
</evidence>
<dbReference type="AlphaFoldDB" id="A0A8H7RJP5"/>
<dbReference type="OrthoDB" id="2236419at2759"/>
<dbReference type="EMBL" id="JAEPRD010000007">
    <property type="protein sequence ID" value="KAG2211818.1"/>
    <property type="molecule type" value="Genomic_DNA"/>
</dbReference>
<dbReference type="GO" id="GO:0003676">
    <property type="term" value="F:nucleic acid binding"/>
    <property type="evidence" value="ECO:0007669"/>
    <property type="project" value="InterPro"/>
</dbReference>
<accession>A0A8H7RJP5</accession>
<feature type="domain" description="Tc1-like transposase DDE" evidence="1">
    <location>
        <begin position="285"/>
        <end position="398"/>
    </location>
</feature>
<gene>
    <name evidence="2" type="ORF">INT47_004504</name>
</gene>
<dbReference type="InterPro" id="IPR038717">
    <property type="entry name" value="Tc1-like_DDE_dom"/>
</dbReference>
<sequence>MNFFQEDGRGGIVDASGEEASNFVVEPLFRMTKLVNLKNYIKNKKVTTDNEEPKDIDMSEAAKRVERPTVYNYYTDKDRLRYFYFIQEKLMKPSEAAKAANVNYETARKWKRAYDQDPDKKIPFKKTNRTSNRPESKLNEQHKAYLTDFFDENPSAVIQDAVENLTKSFEGLQIKKSRVAEFMKEDCNLSIKVVTRHPVARNSNKTLEARAKFVEEWPAKGMDFMTNCVFLDESGFDINMRRSRAWSQRGTEAVIESPSARGVSHTIIGAVSAFGVVNLSIRDPGNVKRRKVVGATKRKVPGDAASAITKGTTAGHYLQFISDTLDIMDEFPNMKGFHIVMDNAPIHSHSLVDPLIEERGYVPVYLPPYSPELNPIEMFWKVLKDKVKRGKLSSLETLTTRIIEGCHDVPVEHIQNFIQHSINTFSKCLNKELL</sequence>
<organism evidence="2 3">
    <name type="scientific">Mucor saturninus</name>
    <dbReference type="NCBI Taxonomy" id="64648"/>
    <lineage>
        <taxon>Eukaryota</taxon>
        <taxon>Fungi</taxon>
        <taxon>Fungi incertae sedis</taxon>
        <taxon>Mucoromycota</taxon>
        <taxon>Mucoromycotina</taxon>
        <taxon>Mucoromycetes</taxon>
        <taxon>Mucorales</taxon>
        <taxon>Mucorineae</taxon>
        <taxon>Mucoraceae</taxon>
        <taxon>Mucor</taxon>
    </lineage>
</organism>
<dbReference type="PANTHER" id="PTHR46564">
    <property type="entry name" value="TRANSPOSASE"/>
    <property type="match status" value="1"/>
</dbReference>
<dbReference type="Gene3D" id="3.30.420.10">
    <property type="entry name" value="Ribonuclease H-like superfamily/Ribonuclease H"/>
    <property type="match status" value="1"/>
</dbReference>
<proteinExistence type="predicted"/>
<reference evidence="2" key="1">
    <citation type="submission" date="2020-12" db="EMBL/GenBank/DDBJ databases">
        <title>Metabolic potential, ecology and presence of endohyphal bacteria is reflected in genomic diversity of Mucoromycotina.</title>
        <authorList>
            <person name="Muszewska A."/>
            <person name="Okrasinska A."/>
            <person name="Steczkiewicz K."/>
            <person name="Drgas O."/>
            <person name="Orlowska M."/>
            <person name="Perlinska-Lenart U."/>
            <person name="Aleksandrzak-Piekarczyk T."/>
            <person name="Szatraj K."/>
            <person name="Zielenkiewicz U."/>
            <person name="Pilsyk S."/>
            <person name="Malc E."/>
            <person name="Mieczkowski P."/>
            <person name="Kruszewska J.S."/>
            <person name="Biernat P."/>
            <person name="Pawlowska J."/>
        </authorList>
    </citation>
    <scope>NUCLEOTIDE SEQUENCE</scope>
    <source>
        <strain evidence="2">WA0000017839</strain>
    </source>
</reference>
<comment type="caution">
    <text evidence="2">The sequence shown here is derived from an EMBL/GenBank/DDBJ whole genome shotgun (WGS) entry which is preliminary data.</text>
</comment>
<dbReference type="InterPro" id="IPR036397">
    <property type="entry name" value="RNaseH_sf"/>
</dbReference>
<evidence type="ECO:0000313" key="2">
    <source>
        <dbReference type="EMBL" id="KAG2211818.1"/>
    </source>
</evidence>